<dbReference type="EMBL" id="JAOPGA020001743">
    <property type="protein sequence ID" value="KAL0491002.1"/>
    <property type="molecule type" value="Genomic_DNA"/>
</dbReference>
<dbReference type="AlphaFoldDB" id="A0AAW2ZQP8"/>
<evidence type="ECO:0000313" key="3">
    <source>
        <dbReference type="Proteomes" id="UP001431209"/>
    </source>
</evidence>
<sequence length="374" mass="43441">MIRANRSLLSIGNNTCKRQYSYILDSFLKYTSPLAKDVRSVQKENKKKLFLPHEALEKGNVIIKQLGDKKNKAKTYFNQARSTNSLDDKLRYVRKTLDHVDDCLRLSKKLVHLDLASNDNKPIAERARHLGELMSSENPDVVLQPYKLYRIAMDCLRNARLEMKFLRDFVLLNCTQDFQKNKKMWLLYSNRANPYRGKDVELRLTVRLGELCTDTGIESLMSFSRTIIEDSLLAKAYLPFDDPRERDEGFHIVSVERDTIQGYHYEEHHSQINSQQTEQKEQTEQVENVEESDFVQELTEATLRRNESTNALAAHGLLLVAIYHNTVGNVAAMMSNLRRVAYWTEPDKTDPIDPYMQMVLKKLDHLAQNEIKIV</sequence>
<evidence type="ECO:0000313" key="2">
    <source>
        <dbReference type="EMBL" id="KAL0491002.1"/>
    </source>
</evidence>
<proteinExistence type="predicted"/>
<evidence type="ECO:0000256" key="1">
    <source>
        <dbReference type="SAM" id="MobiDB-lite"/>
    </source>
</evidence>
<name>A0AAW2ZQP8_9EUKA</name>
<gene>
    <name evidence="2" type="ORF">AKO1_002701</name>
</gene>
<keyword evidence="3" id="KW-1185">Reference proteome</keyword>
<accession>A0AAW2ZQP8</accession>
<reference evidence="2 3" key="1">
    <citation type="submission" date="2024-03" db="EMBL/GenBank/DDBJ databases">
        <title>The Acrasis kona genome and developmental transcriptomes reveal deep origins of eukaryotic multicellular pathways.</title>
        <authorList>
            <person name="Sheikh S."/>
            <person name="Fu C.-J."/>
            <person name="Brown M.W."/>
            <person name="Baldauf S.L."/>
        </authorList>
    </citation>
    <scope>NUCLEOTIDE SEQUENCE [LARGE SCALE GENOMIC DNA]</scope>
    <source>
        <strain evidence="2 3">ATCC MYA-3509</strain>
    </source>
</reference>
<dbReference type="Proteomes" id="UP001431209">
    <property type="component" value="Unassembled WGS sequence"/>
</dbReference>
<comment type="caution">
    <text evidence="2">The sequence shown here is derived from an EMBL/GenBank/DDBJ whole genome shotgun (WGS) entry which is preliminary data.</text>
</comment>
<feature type="region of interest" description="Disordered" evidence="1">
    <location>
        <begin position="271"/>
        <end position="291"/>
    </location>
</feature>
<protein>
    <submittedName>
        <fullName evidence="2">Uncharacterized protein</fullName>
    </submittedName>
</protein>
<organism evidence="2 3">
    <name type="scientific">Acrasis kona</name>
    <dbReference type="NCBI Taxonomy" id="1008807"/>
    <lineage>
        <taxon>Eukaryota</taxon>
        <taxon>Discoba</taxon>
        <taxon>Heterolobosea</taxon>
        <taxon>Tetramitia</taxon>
        <taxon>Eutetramitia</taxon>
        <taxon>Acrasidae</taxon>
        <taxon>Acrasis</taxon>
    </lineage>
</organism>